<comment type="caution">
    <text evidence="3">The sequence shown here is derived from an EMBL/GenBank/DDBJ whole genome shotgun (WGS) entry which is preliminary data.</text>
</comment>
<dbReference type="InterPro" id="IPR013422">
    <property type="entry name" value="CRISPR-assoc_prot_Cas5_N"/>
</dbReference>
<dbReference type="EMBL" id="BAAAPF010000079">
    <property type="protein sequence ID" value="GAA2124180.1"/>
    <property type="molecule type" value="Genomic_DNA"/>
</dbReference>
<dbReference type="NCBIfam" id="TIGR02593">
    <property type="entry name" value="CRISPR_cas5"/>
    <property type="match status" value="1"/>
</dbReference>
<reference evidence="3 4" key="1">
    <citation type="journal article" date="2019" name="Int. J. Syst. Evol. Microbiol.">
        <title>The Global Catalogue of Microorganisms (GCM) 10K type strain sequencing project: providing services to taxonomists for standard genome sequencing and annotation.</title>
        <authorList>
            <consortium name="The Broad Institute Genomics Platform"/>
            <consortium name="The Broad Institute Genome Sequencing Center for Infectious Disease"/>
            <person name="Wu L."/>
            <person name="Ma J."/>
        </authorList>
    </citation>
    <scope>NUCLEOTIDE SEQUENCE [LARGE SCALE GENOMIC DNA]</scope>
    <source>
        <strain evidence="3 4">JCM 15481</strain>
    </source>
</reference>
<organism evidence="3 4">
    <name type="scientific">Streptomyces synnematoformans</name>
    <dbReference type="NCBI Taxonomy" id="415721"/>
    <lineage>
        <taxon>Bacteria</taxon>
        <taxon>Bacillati</taxon>
        <taxon>Actinomycetota</taxon>
        <taxon>Actinomycetes</taxon>
        <taxon>Kitasatosporales</taxon>
        <taxon>Streptomycetaceae</taxon>
        <taxon>Streptomyces</taxon>
    </lineage>
</organism>
<sequence length="234" mass="25708">MSVLLLQLAGPLQSWGAASRFARRSTESAPTKSGVLGLLAAALGRPRTADLSDLAALRFGVRVDQPGTRVRDFHTAHHQVSGKAMPVTERFYLADAVFLAAVEGDRTLIEELHTAVRAPHFLPFLGRRACPPARRLDLGVRHDTGLEAALREHPWLASAWYREQTARTAPDRLPVLLDSAPGDPPGDIVADQPLSFDPRHRRYARRSVRSDAVPRPVEVPVVPEHDPMPLLESD</sequence>
<feature type="region of interest" description="Disordered" evidence="2">
    <location>
        <begin position="203"/>
        <end position="234"/>
    </location>
</feature>
<accession>A0ABN2YAW2</accession>
<gene>
    <name evidence="3" type="primary">cas5e</name>
    <name evidence="3" type="ORF">GCM10009802_28920</name>
</gene>
<evidence type="ECO:0000256" key="1">
    <source>
        <dbReference type="ARBA" id="ARBA00023118"/>
    </source>
</evidence>
<keyword evidence="1" id="KW-0051">Antiviral defense</keyword>
<dbReference type="RefSeq" id="WP_344290426.1">
    <property type="nucleotide sequence ID" value="NZ_BAAAPF010000079.1"/>
</dbReference>
<evidence type="ECO:0000256" key="2">
    <source>
        <dbReference type="SAM" id="MobiDB-lite"/>
    </source>
</evidence>
<evidence type="ECO:0000313" key="3">
    <source>
        <dbReference type="EMBL" id="GAA2124180.1"/>
    </source>
</evidence>
<dbReference type="CDD" id="cd09756">
    <property type="entry name" value="Cas5_I-E"/>
    <property type="match status" value="1"/>
</dbReference>
<dbReference type="InterPro" id="IPR010147">
    <property type="entry name" value="CRISPR-assoc_prot_CasD"/>
</dbReference>
<dbReference type="Gene3D" id="3.30.70.2660">
    <property type="match status" value="1"/>
</dbReference>
<dbReference type="InterPro" id="IPR021124">
    <property type="entry name" value="CRISPR-assoc_prot_Cas5"/>
</dbReference>
<name>A0ABN2YAW2_9ACTN</name>
<feature type="compositionally biased region" description="Low complexity" evidence="2">
    <location>
        <begin position="213"/>
        <end position="222"/>
    </location>
</feature>
<keyword evidence="4" id="KW-1185">Reference proteome</keyword>
<dbReference type="Pfam" id="PF09704">
    <property type="entry name" value="Cas_Cas5d"/>
    <property type="match status" value="1"/>
</dbReference>
<proteinExistence type="predicted"/>
<evidence type="ECO:0000313" key="4">
    <source>
        <dbReference type="Proteomes" id="UP001500443"/>
    </source>
</evidence>
<dbReference type="NCBIfam" id="TIGR01868">
    <property type="entry name" value="casD_Cas5e"/>
    <property type="match status" value="1"/>
</dbReference>
<dbReference type="Proteomes" id="UP001500443">
    <property type="component" value="Unassembled WGS sequence"/>
</dbReference>
<protein>
    <submittedName>
        <fullName evidence="3">Type I-E CRISPR-associated protein Cas5/CasD</fullName>
    </submittedName>
</protein>